<sequence>MVKIGRIIDSLARHRQKAMLTVIGLELMVIAFAVWLNAGADNKAANEEYLRYVSNREAVITELNRLEVARQEDIKPMEALSAMVMTMPQQVKCRHITIGNFHNGDWIVMDVESREKGAVEDYLSTLRKNQYFSRMRIEDIKDGVRVTVPMPEGFLWQ</sequence>
<reference evidence="2 3" key="1">
    <citation type="submission" date="2011-10" db="EMBL/GenBank/DDBJ databases">
        <title>Whole genome sequence of Selenomonas ruminantium subsp. lactilytica TAM6421.</title>
        <authorList>
            <person name="Oguchi A."/>
            <person name="Ankai A."/>
            <person name="Kaneko J."/>
            <person name="Yamada-Narita S."/>
            <person name="Fukui S."/>
            <person name="Takahashi M."/>
            <person name="Onodera T."/>
            <person name="Kojima S."/>
            <person name="Fushimi T."/>
            <person name="Abe N."/>
            <person name="Kamio Y."/>
            <person name="Yamazaki S."/>
            <person name="Fujita N."/>
        </authorList>
    </citation>
    <scope>NUCLEOTIDE SEQUENCE [LARGE SCALE GENOMIC DNA]</scope>
    <source>
        <strain evidence="3">NBRC 103574 / TAM6421</strain>
    </source>
</reference>
<proteinExistence type="predicted"/>
<keyword evidence="1" id="KW-0472">Membrane</keyword>
<name>I0GQF3_SELRL</name>
<evidence type="ECO:0000256" key="1">
    <source>
        <dbReference type="SAM" id="Phobius"/>
    </source>
</evidence>
<gene>
    <name evidence="2" type="ordered locus">SELR_12820</name>
</gene>
<feature type="transmembrane region" description="Helical" evidence="1">
    <location>
        <begin position="20"/>
        <end position="38"/>
    </location>
</feature>
<protein>
    <submittedName>
        <fullName evidence="2">Uncharacterized protein</fullName>
    </submittedName>
</protein>
<keyword evidence="1" id="KW-0812">Transmembrane</keyword>
<evidence type="ECO:0000313" key="2">
    <source>
        <dbReference type="EMBL" id="BAL82990.1"/>
    </source>
</evidence>
<keyword evidence="1" id="KW-1133">Transmembrane helix</keyword>
<organism evidence="2 3">
    <name type="scientific">Selenomonas ruminantium subsp. lactilytica (strain NBRC 103574 / TAM6421)</name>
    <dbReference type="NCBI Taxonomy" id="927704"/>
    <lineage>
        <taxon>Bacteria</taxon>
        <taxon>Bacillati</taxon>
        <taxon>Bacillota</taxon>
        <taxon>Negativicutes</taxon>
        <taxon>Selenomonadales</taxon>
        <taxon>Selenomonadaceae</taxon>
        <taxon>Selenomonas</taxon>
    </lineage>
</organism>
<evidence type="ECO:0000313" key="3">
    <source>
        <dbReference type="Proteomes" id="UP000007887"/>
    </source>
</evidence>
<dbReference type="KEGG" id="sri:SELR_12820"/>
<dbReference type="Proteomes" id="UP000007887">
    <property type="component" value="Chromosome"/>
</dbReference>
<dbReference type="AlphaFoldDB" id="I0GQF3"/>
<dbReference type="PATRIC" id="fig|927704.6.peg.1320"/>
<accession>I0GQF3</accession>
<dbReference type="EMBL" id="AP012292">
    <property type="protein sequence ID" value="BAL82990.1"/>
    <property type="molecule type" value="Genomic_DNA"/>
</dbReference>
<dbReference type="HOGENOM" id="CLU_1676640_0_0_9"/>